<evidence type="ECO:0000313" key="7">
    <source>
        <dbReference type="Proteomes" id="UP000192276"/>
    </source>
</evidence>
<evidence type="ECO:0000259" key="5">
    <source>
        <dbReference type="PROSITE" id="PS50146"/>
    </source>
</evidence>
<protein>
    <submittedName>
        <fullName evidence="6">Diacylglycerol kinase</fullName>
    </submittedName>
</protein>
<keyword evidence="7" id="KW-1185">Reference proteome</keyword>
<dbReference type="GO" id="GO:0016301">
    <property type="term" value="F:kinase activity"/>
    <property type="evidence" value="ECO:0007669"/>
    <property type="project" value="UniProtKB-KW"/>
</dbReference>
<dbReference type="InterPro" id="IPR045540">
    <property type="entry name" value="YegS/DAGK_C"/>
</dbReference>
<dbReference type="InterPro" id="IPR017438">
    <property type="entry name" value="ATP-NAD_kinase_N"/>
</dbReference>
<reference evidence="7" key="1">
    <citation type="submission" date="2016-04" db="EMBL/GenBank/DDBJ databases">
        <authorList>
            <person name="Chen L."/>
            <person name="Zhuang W."/>
            <person name="Wang G."/>
        </authorList>
    </citation>
    <scope>NUCLEOTIDE SEQUENCE [LARGE SCALE GENOMIC DNA]</scope>
    <source>
        <strain evidence="7">208</strain>
    </source>
</reference>
<dbReference type="InterPro" id="IPR016064">
    <property type="entry name" value="NAD/diacylglycerol_kinase_sf"/>
</dbReference>
<dbReference type="Gene3D" id="3.40.50.10330">
    <property type="entry name" value="Probable inorganic polyphosphate/atp-NAD kinase, domain 1"/>
    <property type="match status" value="1"/>
</dbReference>
<proteinExistence type="predicted"/>
<evidence type="ECO:0000256" key="1">
    <source>
        <dbReference type="ARBA" id="ARBA00022679"/>
    </source>
</evidence>
<dbReference type="PANTHER" id="PTHR12358:SF54">
    <property type="entry name" value="SPHINGOSINE KINASE RELATED PROTEIN"/>
    <property type="match status" value="1"/>
</dbReference>
<keyword evidence="2" id="KW-0547">Nucleotide-binding</keyword>
<dbReference type="Pfam" id="PF19279">
    <property type="entry name" value="YegS_C"/>
    <property type="match status" value="1"/>
</dbReference>
<dbReference type="PROSITE" id="PS50146">
    <property type="entry name" value="DAGK"/>
    <property type="match status" value="1"/>
</dbReference>
<accession>A0A1V9EYM8</accession>
<dbReference type="SUPFAM" id="SSF111331">
    <property type="entry name" value="NAD kinase/diacylglycerol kinase-like"/>
    <property type="match status" value="1"/>
</dbReference>
<dbReference type="AlphaFoldDB" id="A0A1V9EYM8"/>
<dbReference type="GO" id="GO:0005524">
    <property type="term" value="F:ATP binding"/>
    <property type="evidence" value="ECO:0007669"/>
    <property type="project" value="UniProtKB-KW"/>
</dbReference>
<dbReference type="Pfam" id="PF00781">
    <property type="entry name" value="DAGK_cat"/>
    <property type="match status" value="1"/>
</dbReference>
<comment type="caution">
    <text evidence="6">The sequence shown here is derived from an EMBL/GenBank/DDBJ whole genome shotgun (WGS) entry which is preliminary data.</text>
</comment>
<keyword evidence="3 6" id="KW-0418">Kinase</keyword>
<dbReference type="OrthoDB" id="142078at2"/>
<dbReference type="Proteomes" id="UP000192276">
    <property type="component" value="Unassembled WGS sequence"/>
</dbReference>
<gene>
    <name evidence="6" type="ORF">A4R26_29785</name>
</gene>
<evidence type="ECO:0000313" key="6">
    <source>
        <dbReference type="EMBL" id="OQP51207.1"/>
    </source>
</evidence>
<evidence type="ECO:0000256" key="4">
    <source>
        <dbReference type="ARBA" id="ARBA00022840"/>
    </source>
</evidence>
<dbReference type="PANTHER" id="PTHR12358">
    <property type="entry name" value="SPHINGOSINE KINASE"/>
    <property type="match status" value="1"/>
</dbReference>
<keyword evidence="1" id="KW-0808">Transferase</keyword>
<organism evidence="6 7">
    <name type="scientific">Niastella populi</name>
    <dbReference type="NCBI Taxonomy" id="550983"/>
    <lineage>
        <taxon>Bacteria</taxon>
        <taxon>Pseudomonadati</taxon>
        <taxon>Bacteroidota</taxon>
        <taxon>Chitinophagia</taxon>
        <taxon>Chitinophagales</taxon>
        <taxon>Chitinophagaceae</taxon>
        <taxon>Niastella</taxon>
    </lineage>
</organism>
<sequence length="294" mass="33401">MKQVILIHNPTAGNESHSRENLVALIEKEGFTCRHYSTKEKAWKELDYHADMLTIAGGDGTIRKVIKQLFKQKKNIPIALLPLGTANNIAKTLELKGELKQIIRSWKKASIKKIDIGLLHNVPEENFFLEGFGFGIFPYLMKEMKKSETEYDSPAAELKGALKLLHEILLSYEPRKCHLEVDGTDHSGTFYMVEVMNMRSIGPNLVLNPQADPGDGELEVILIPEAHKDKFASYLMQKLSNGEDEYQFHTLKGKQIKINFDGKNLHSDDKLLKVDNEVEILIEIKEGYLDILMP</sequence>
<dbReference type="STRING" id="550983.A4R26_29785"/>
<dbReference type="InterPro" id="IPR001206">
    <property type="entry name" value="Diacylglycerol_kinase_cat_dom"/>
</dbReference>
<dbReference type="SMART" id="SM00046">
    <property type="entry name" value="DAGKc"/>
    <property type="match status" value="1"/>
</dbReference>
<dbReference type="RefSeq" id="WP_081169977.1">
    <property type="nucleotide sequence ID" value="NZ_LWBP01000219.1"/>
</dbReference>
<dbReference type="Gene3D" id="2.60.200.40">
    <property type="match status" value="1"/>
</dbReference>
<dbReference type="EMBL" id="LWBP01000219">
    <property type="protein sequence ID" value="OQP51207.1"/>
    <property type="molecule type" value="Genomic_DNA"/>
</dbReference>
<name>A0A1V9EYM8_9BACT</name>
<evidence type="ECO:0000256" key="3">
    <source>
        <dbReference type="ARBA" id="ARBA00022777"/>
    </source>
</evidence>
<keyword evidence="4" id="KW-0067">ATP-binding</keyword>
<evidence type="ECO:0000256" key="2">
    <source>
        <dbReference type="ARBA" id="ARBA00022741"/>
    </source>
</evidence>
<dbReference type="InterPro" id="IPR050187">
    <property type="entry name" value="Lipid_Phosphate_FormReg"/>
</dbReference>
<feature type="domain" description="DAGKc" evidence="5">
    <location>
        <begin position="1"/>
        <end position="123"/>
    </location>
</feature>